<name>A0A0S3UID3_PREIN</name>
<dbReference type="SUPFAM" id="SSF53448">
    <property type="entry name" value="Nucleotide-diphospho-sugar transferases"/>
    <property type="match status" value="1"/>
</dbReference>
<dbReference type="InterPro" id="IPR029044">
    <property type="entry name" value="Nucleotide-diphossugar_trans"/>
</dbReference>
<dbReference type="Pfam" id="PF00535">
    <property type="entry name" value="Glycos_transf_2"/>
    <property type="match status" value="1"/>
</dbReference>
<dbReference type="InterPro" id="IPR001173">
    <property type="entry name" value="Glyco_trans_2-like"/>
</dbReference>
<dbReference type="PANTHER" id="PTHR43685:SF2">
    <property type="entry name" value="GLYCOSYLTRANSFERASE 2-LIKE DOMAIN-CONTAINING PROTEIN"/>
    <property type="match status" value="1"/>
</dbReference>
<dbReference type="EMBL" id="AP014597">
    <property type="protein sequence ID" value="BAU17285.1"/>
    <property type="molecule type" value="Genomic_DNA"/>
</dbReference>
<reference evidence="2 3" key="1">
    <citation type="journal article" date="2016" name="DNA Res.">
        <title>The complete genome sequencing of Prevotella intermedia strain OMA14 and a subsequent fine-scale, intra-species genomic comparison reveal an unusual amplification of conjugative and mobile transposons and identify a novel Prevotella-lineage-specific repeat.</title>
        <authorList>
            <person name="Naito M."/>
            <person name="Ogura Y."/>
            <person name="Itoh T."/>
            <person name="Shoji M."/>
            <person name="Okamoto M."/>
            <person name="Hayashi T."/>
            <person name="Nakayama K."/>
        </authorList>
    </citation>
    <scope>NUCLEOTIDE SEQUENCE [LARGE SCALE GENOMIC DNA]</scope>
    <source>
        <strain evidence="2 3">OMA14</strain>
    </source>
</reference>
<dbReference type="PANTHER" id="PTHR43685">
    <property type="entry name" value="GLYCOSYLTRANSFERASE"/>
    <property type="match status" value="1"/>
</dbReference>
<dbReference type="STRING" id="28131.BWX40_04765"/>
<dbReference type="AlphaFoldDB" id="A0A0S3UID3"/>
<sequence>MDIKNKIDCFVPCENAQQAQQYATQFINENEVAKVFMLTSDSTNVSEKTAESIGYIQVGNILSTETMLKMAQNATADYVLFYMKTSPITLGYHALTRLVRVAADTKAALVYADHYSVEAGKVVRHPVIDYQAGSLRDDFDFGSLVLIDAKLLRAYAEQAEKADYKFAGWYDLRLYLSRKGKIFHLDEYLYTEEEDDLRRSGEKQFDYVNPRNREVQIEMERAATAHLRTIGGLVDTKKYRQPDFTSGNFSVEASVIIPVFNREKTIRDAVTSALAQKTDFKYNVIVVDNHSSDKTTAILSNIAKTDNRLVHLVPNRTDLGIGGCWNYAVNSEHCGRFAVQLDSDDLYSSEQTLQKIVDAFHEQQAAMIIGSYRMCDFDLNTLPPGLIDHAEWTEDNGCNNALRINGLGAPRAFYTPLAREVQFPNTSYGEDYAMGLAFSRQFRIGRIYEELYLCRRWGGNSDAALSIDRINANNLYKDRLRTIELTARQQLNKQGDEEGAKSLEPFFTAN</sequence>
<evidence type="ECO:0000259" key="1">
    <source>
        <dbReference type="Pfam" id="PF00535"/>
    </source>
</evidence>
<keyword evidence="2" id="KW-0808">Transferase</keyword>
<dbReference type="GO" id="GO:0016740">
    <property type="term" value="F:transferase activity"/>
    <property type="evidence" value="ECO:0007669"/>
    <property type="project" value="UniProtKB-KW"/>
</dbReference>
<feature type="domain" description="Glycosyltransferase 2-like" evidence="1">
    <location>
        <begin position="254"/>
        <end position="384"/>
    </location>
</feature>
<dbReference type="RefSeq" id="WP_096405246.1">
    <property type="nucleotide sequence ID" value="NZ_AP014597.1"/>
</dbReference>
<evidence type="ECO:0000313" key="3">
    <source>
        <dbReference type="Proteomes" id="UP000217431"/>
    </source>
</evidence>
<evidence type="ECO:0000313" key="2">
    <source>
        <dbReference type="EMBL" id="BAU17285.1"/>
    </source>
</evidence>
<dbReference type="Gene3D" id="3.90.550.10">
    <property type="entry name" value="Spore Coat Polysaccharide Biosynthesis Protein SpsA, Chain A"/>
    <property type="match status" value="1"/>
</dbReference>
<protein>
    <submittedName>
        <fullName evidence="2">Glycosyltransferase family 2</fullName>
    </submittedName>
</protein>
<accession>A0A0S3UID3</accession>
<dbReference type="CDD" id="cd00761">
    <property type="entry name" value="Glyco_tranf_GTA_type"/>
    <property type="match status" value="1"/>
</dbReference>
<organism evidence="2 3">
    <name type="scientific">Prevotella intermedia</name>
    <dbReference type="NCBI Taxonomy" id="28131"/>
    <lineage>
        <taxon>Bacteria</taxon>
        <taxon>Pseudomonadati</taxon>
        <taxon>Bacteroidota</taxon>
        <taxon>Bacteroidia</taxon>
        <taxon>Bacteroidales</taxon>
        <taxon>Prevotellaceae</taxon>
        <taxon>Prevotella</taxon>
    </lineage>
</organism>
<proteinExistence type="predicted"/>
<dbReference type="InterPro" id="IPR050834">
    <property type="entry name" value="Glycosyltransf_2"/>
</dbReference>
<dbReference type="Proteomes" id="UP000217431">
    <property type="component" value="Chromosome I"/>
</dbReference>
<gene>
    <name evidence="2" type="ORF">PIOMA14_I_0777</name>
</gene>